<evidence type="ECO:0000313" key="4">
    <source>
        <dbReference type="Proteomes" id="UP001597063"/>
    </source>
</evidence>
<gene>
    <name evidence="3" type="ORF">ACFQZM_48110</name>
</gene>
<organism evidence="3 4">
    <name type="scientific">Actinomadura fibrosa</name>
    <dbReference type="NCBI Taxonomy" id="111802"/>
    <lineage>
        <taxon>Bacteria</taxon>
        <taxon>Bacillati</taxon>
        <taxon>Actinomycetota</taxon>
        <taxon>Actinomycetes</taxon>
        <taxon>Streptosporangiales</taxon>
        <taxon>Thermomonosporaceae</taxon>
        <taxon>Actinomadura</taxon>
    </lineage>
</organism>
<dbReference type="RefSeq" id="WP_131760084.1">
    <property type="nucleotide sequence ID" value="NZ_CAACUY010000101.1"/>
</dbReference>
<feature type="domain" description="Aminoacyl-transfer RNA synthetases class-II family profile" evidence="2">
    <location>
        <begin position="1737"/>
        <end position="2113"/>
    </location>
</feature>
<sequence length="3056" mass="338485">MLADWAFCTTIQLDPSETSIVLDLLLSVRDPESTELQCAALGELAKSEPWIIEYALPAVLWAAGPESTAAGADRARLRELARHVARNVIDKENDDATRSELNGLVQAALLGKITERLLRATDRMVSAVADDRLGRSPGDSYLALPDFVPEVVLLSVLSVTARIDPQTVLLVCAGEEPLETVRQALDGTFGRLPLLLAARTMAMVQPEQAGSLAGAIWTRSHGNPEIEPDLLAAVIEVLFGEPGADPDGWLGAIETEVFTGERLRRFWTGDVTDWTKLNPVHMRLYGKDVPGDPEQRRSLPLVLWIALLWDHAARHLPEETARRLGHWWAYPKPVGATFRAMVPLTGPALRRWRSETLSLLQLRQHQRREIDLQARTGQMAQNSPRSLTTLMSPWLWRRNIRSLYTVDQPGKRSRKHPLPSYPQVSEVQSLIRMLGAANTAVAMMRHGGAGDHLTALVLHAADVTASDGFGNRVTNVAKGQMSRLTRSRPDQSARRVEPTLGLAAYVQRLVSRAGEGRFTAIPPSLFVDLLINAEPADPHRPSELQKLLTIGGWLTVFRWIQNASSGTGGDTFLARQGRWLYRDVDQPSPAVTAIGQGWPRIRDWFPENPVQGNYRQLPVVEEQAASLGLVAVLALQSRRRLGSSLQDVSSIWDWRRSWAMQKADWREVLLSPKVRPAEWSRFDLTVESGWLKKLPLALLRTERLLALLAEGLDDEGTRERWFDEWLASVGHAQSSEDLPRALRLRMIDLLAEPPADTVADLWHRSAETVIYLIAEFGQGTPWQYEEMFRLLAAKPVDTGEPVASADLIGELRYHWMHAVVTRQGPQQRSATMSTAHGALAAAENAMLVRGMIRRFVDETGSETFSWGRRPLGVRIADLWQSSRLSGPFTLVSERRRQLSLTDVRNTVAVSYDQRTGMVHRRVVKRSTEHAQEGREVTNFFQTALTSSVKFRERLVLGVVAALDGSAAAHVNLGLEAPRRVAITEPVAVGDLVAVPLNAQGGTVDVAGAVVPMARRPEDGEVRPALLRIGPAGQVDIEVPEYPVLPGEGEPDQELLVKRWNPNLLHRGDGTRLHRQARWSQADQAWLPVDLDLVELLAAKMRYRTAADTPAEVFVVTAPGGSDGTWRLTTEPGVCYLLTADDWEAESHQRLLHQLEQGDPDGLLVYAEKMRSGDDPPRLKLLADPPVDTPWPLLGAGPFDERIPRWRRLFSDETQDVVVARYSEEGGYQVDTRELTQQRSNRASSLHELGFPASLRIADVEGAGATAVRCMIVADELQLRAGVAEYRPARDAVLELAGLSRAEVFELVRGLKGGHTQTLKRGSWRRAGLSHKVRARTVHGLDVLVDTDSLDLTVGHMSNNLLNDRNIEISAWQAAGQPEPFARVPHAAFADAAGSQVPDWSRLGRADGLIARWPADPGAANATCTAWVRLGQAVVEVDLPLRKGQSGRLGDHLTFKRTADEWDVRIRQRGPVVNAVGRWEIKETTAFGADCVDLGFAEVDGVYRRIAVGKRGPVIFIGPAGTADPPETLQAAYIRQGARARSIGRAFRGMIRVEVGAGARRMFGTADAFPADEEMRVVDAAIVIERRGRDAAVAQRMLTLEPLGRQTRATDPQLMRRKIYENWIRNGDGHTDGRILGGRHLKLQRLFLATRDGAYIDTVPFMDDEPAWVEDVSYSPNDVRVRLDEVDGQWTASCRRTRPLNAAEFARVMVHPGRRFEERQLLRHPTYYAGSETLPTGGRAFRFEWGYGRTALIPQSKLRIAGEPAGSELFMFFGDLLRAAKFGPDGVLDIDPQSDVDWQINPARVLFEEARLPRGREMVFPTRTVVRDDGSIGVVAVRRRESRGETVDAGRRHDQEQHLRRKAVLRTPDRRERDAWLRRQAGGESLVLAILDRDAFERSEGRELVFLYVSGLQAGHHVFMRARDIELLPNDALITFELPDDVVPPPEWKQKHVTVLRRQFSHRESLLRRLYQVPDGEQRLGRILNGWVMVVELVSEQRSRSHLRGVTKNAPERSPSALVGYIKSQGGHGLGVIGTRHWKDQSVALELGPGMLFTHRFPHELPSWAKPGAIVRVSLEGRTVTLRPAISSDVDFLGSERGAVILPKTELIRSGVRPEQAGATGQFTVGGLPGAQVSATEESGRALMMRKHPKIAMIVKGRSAEDPSTSVAAAELFVDDQARPYARPLDGRPDRPLTWAQLSYRDCGAAELRELIDSAPAYYHDTRTGHWSSIDPQTGRVIIDQMDLASPDSPRPPLFFQQRRNEWLLRYSPGDTLRYRAFPATQLVESELADSGEAHWFPVVGLIRNQKGQPTGFWLETSPGTVLEVLGNLMVTEGGRVLDGLQWTHFTAGDLVRLRRRHGSGTQPDLLVFTDWKPGPRGALFRRTGRAADVGSALLPITGVDVEELSITLGVGIWRMARPVSRSELREFTIGDSVWLNRDNTLLTRSSEVFQPGDVVLTELGPNGLVLPSAHSQRIVLAESQQWPYRSSWMRDLLSDPDGAATLFRLCGGGLPLQVITANGATVTVAWPEHAPCTVAPRSIMLGQVLGRLDSTWLLVRSGGALLRMRHDRLVFGLPASLTGTVVESLRGKESIWLHTNDSSQPASGLGTGKGRDHALTLRVIDVLENETELGVLCLDPRTRAMYWLPAAEASWITDLTAAELRSFLSDKDGELRRAPVSVQLQTNGTVSHTRTFGVRRRLQALEPGHPLRVDAQPSDKRSNGRYLARIYHTDLLVELDIGGDVDLELRLGLGEPIRCEVAACPYNHHPGVIVVPAGRREQRLDLPKALLDSESSAAHTSYGDSYDAGTSPDARPSDPHHAVVWAANTRLASELAAWHAPLATWLGTHGPGAFGENDAELPLAPLLATIILLDRLGTAGNATADRSAVHLLWQAGLRAQRSLHVEPLMRHMAADDHESIGMRRRLSNLTINQMVNPEERQQILAFARAVLTRVPSGELELPEIAHALQTAVGAPSEHHDPTQHAVLLAELAPYGRALIPPRSHDVAQPELLPYQSEHVSLMLEKLLRSRLPLVLLSPLLTLPPRLTRMRPDLLDEMRND</sequence>
<proteinExistence type="predicted"/>
<evidence type="ECO:0000313" key="3">
    <source>
        <dbReference type="EMBL" id="MFD0692325.1"/>
    </source>
</evidence>
<dbReference type="EMBL" id="JBHTGP010000039">
    <property type="protein sequence ID" value="MFD0692325.1"/>
    <property type="molecule type" value="Genomic_DNA"/>
</dbReference>
<dbReference type="InterPro" id="IPR006195">
    <property type="entry name" value="aa-tRNA-synth_II"/>
</dbReference>
<protein>
    <recommendedName>
        <fullName evidence="2">Aminoacyl-transfer RNA synthetases class-II family profile domain-containing protein</fullName>
    </recommendedName>
</protein>
<dbReference type="PROSITE" id="PS50862">
    <property type="entry name" value="AA_TRNA_LIGASE_II"/>
    <property type="match status" value="1"/>
</dbReference>
<name>A0ABW2Y623_9ACTN</name>
<comment type="caution">
    <text evidence="3">The sequence shown here is derived from an EMBL/GenBank/DDBJ whole genome shotgun (WGS) entry which is preliminary data.</text>
</comment>
<accession>A0ABW2Y623</accession>
<evidence type="ECO:0000259" key="2">
    <source>
        <dbReference type="PROSITE" id="PS50862"/>
    </source>
</evidence>
<keyword evidence="4" id="KW-1185">Reference proteome</keyword>
<feature type="region of interest" description="Disordered" evidence="1">
    <location>
        <begin position="2791"/>
        <end position="2815"/>
    </location>
</feature>
<evidence type="ECO:0000256" key="1">
    <source>
        <dbReference type="SAM" id="MobiDB-lite"/>
    </source>
</evidence>
<reference evidence="4" key="1">
    <citation type="journal article" date="2019" name="Int. J. Syst. Evol. Microbiol.">
        <title>The Global Catalogue of Microorganisms (GCM) 10K type strain sequencing project: providing services to taxonomists for standard genome sequencing and annotation.</title>
        <authorList>
            <consortium name="The Broad Institute Genomics Platform"/>
            <consortium name="The Broad Institute Genome Sequencing Center for Infectious Disease"/>
            <person name="Wu L."/>
            <person name="Ma J."/>
        </authorList>
    </citation>
    <scope>NUCLEOTIDE SEQUENCE [LARGE SCALE GENOMIC DNA]</scope>
    <source>
        <strain evidence="4">JCM 9371</strain>
    </source>
</reference>
<dbReference type="Proteomes" id="UP001597063">
    <property type="component" value="Unassembled WGS sequence"/>
</dbReference>